<accession>A0ABR4Q0L0</accession>
<evidence type="ECO:0000313" key="1">
    <source>
        <dbReference type="EMBL" id="KAL5102938.1"/>
    </source>
</evidence>
<comment type="caution">
    <text evidence="1">The sequence shown here is derived from an EMBL/GenBank/DDBJ whole genome shotgun (WGS) entry which is preliminary data.</text>
</comment>
<name>A0ABR4Q0L0_9CEST</name>
<reference evidence="1 2" key="1">
    <citation type="journal article" date="2022" name="Front. Cell. Infect. Microbiol.">
        <title>The Genomes of Two Strains of Taenia crassiceps the Animal Model for the Study of Human Cysticercosis.</title>
        <authorList>
            <person name="Bobes R.J."/>
            <person name="Estrada K."/>
            <person name="Rios-Valencia D.G."/>
            <person name="Calderon-Gallegos A."/>
            <person name="de la Torre P."/>
            <person name="Carrero J.C."/>
            <person name="Sanchez-Flores A."/>
            <person name="Laclette J.P."/>
        </authorList>
    </citation>
    <scope>NUCLEOTIDE SEQUENCE [LARGE SCALE GENOMIC DNA]</scope>
    <source>
        <strain evidence="1">WFUcys</strain>
    </source>
</reference>
<gene>
    <name evidence="1" type="ORF">TcWFU_003880</name>
</gene>
<protein>
    <submittedName>
        <fullName evidence="1">Uncharacterized protein</fullName>
    </submittedName>
</protein>
<keyword evidence="2" id="KW-1185">Reference proteome</keyword>
<evidence type="ECO:0000313" key="2">
    <source>
        <dbReference type="Proteomes" id="UP001651158"/>
    </source>
</evidence>
<organism evidence="1 2">
    <name type="scientific">Taenia crassiceps</name>
    <dbReference type="NCBI Taxonomy" id="6207"/>
    <lineage>
        <taxon>Eukaryota</taxon>
        <taxon>Metazoa</taxon>
        <taxon>Spiralia</taxon>
        <taxon>Lophotrochozoa</taxon>
        <taxon>Platyhelminthes</taxon>
        <taxon>Cestoda</taxon>
        <taxon>Eucestoda</taxon>
        <taxon>Cyclophyllidea</taxon>
        <taxon>Taeniidae</taxon>
        <taxon>Taenia</taxon>
    </lineage>
</organism>
<dbReference type="Proteomes" id="UP001651158">
    <property type="component" value="Unassembled WGS sequence"/>
</dbReference>
<dbReference type="EMBL" id="JAKROA010000022">
    <property type="protein sequence ID" value="KAL5102938.1"/>
    <property type="molecule type" value="Genomic_DNA"/>
</dbReference>
<sequence length="86" mass="9387">MAVAQALPLATRSATSRLSPGRINLLHSDLLSYPVNDADLCSTKLADSLTISGILFDRRRGNSGIAYAFILASNRYNFEIEDEGNR</sequence>
<proteinExistence type="predicted"/>